<sequence length="113" mass="12928">MARKNQPARKRRSNPVSALELVISKYFDFEVDDSLDLEDHVQSVHKRWMKAKNAGYQISDQQAIRHILDTLVPLQECIGTNEINPPVGIIEEVVEEDPEENPDEGLEEDSDED</sequence>
<feature type="region of interest" description="Disordered" evidence="1">
    <location>
        <begin position="93"/>
        <end position="113"/>
    </location>
</feature>
<accession>A0A8S0RNW6</accession>
<dbReference type="AlphaFoldDB" id="A0A8S0RNW6"/>
<evidence type="ECO:0000313" key="2">
    <source>
        <dbReference type="EMBL" id="CAA2980862.1"/>
    </source>
</evidence>
<keyword evidence="3" id="KW-1185">Reference proteome</keyword>
<evidence type="ECO:0000256" key="1">
    <source>
        <dbReference type="SAM" id="MobiDB-lite"/>
    </source>
</evidence>
<name>A0A8S0RNW6_OLEEU</name>
<comment type="caution">
    <text evidence="2">The sequence shown here is derived from an EMBL/GenBank/DDBJ whole genome shotgun (WGS) entry which is preliminary data.</text>
</comment>
<proteinExistence type="predicted"/>
<organism evidence="2 3">
    <name type="scientific">Olea europaea subsp. europaea</name>
    <dbReference type="NCBI Taxonomy" id="158383"/>
    <lineage>
        <taxon>Eukaryota</taxon>
        <taxon>Viridiplantae</taxon>
        <taxon>Streptophyta</taxon>
        <taxon>Embryophyta</taxon>
        <taxon>Tracheophyta</taxon>
        <taxon>Spermatophyta</taxon>
        <taxon>Magnoliopsida</taxon>
        <taxon>eudicotyledons</taxon>
        <taxon>Gunneridae</taxon>
        <taxon>Pentapetalae</taxon>
        <taxon>asterids</taxon>
        <taxon>lamiids</taxon>
        <taxon>Lamiales</taxon>
        <taxon>Oleaceae</taxon>
        <taxon>Oleeae</taxon>
        <taxon>Olea</taxon>
    </lineage>
</organism>
<dbReference type="EMBL" id="CACTIH010003655">
    <property type="protein sequence ID" value="CAA2980862.1"/>
    <property type="molecule type" value="Genomic_DNA"/>
</dbReference>
<reference evidence="2 3" key="1">
    <citation type="submission" date="2019-12" db="EMBL/GenBank/DDBJ databases">
        <authorList>
            <person name="Alioto T."/>
            <person name="Alioto T."/>
            <person name="Gomez Garrido J."/>
        </authorList>
    </citation>
    <scope>NUCLEOTIDE SEQUENCE [LARGE SCALE GENOMIC DNA]</scope>
</reference>
<dbReference type="Proteomes" id="UP000594638">
    <property type="component" value="Unassembled WGS sequence"/>
</dbReference>
<gene>
    <name evidence="2" type="ORF">OLEA9_A110154</name>
</gene>
<protein>
    <submittedName>
        <fullName evidence="2">Uncharacterized protein</fullName>
    </submittedName>
</protein>
<evidence type="ECO:0000313" key="3">
    <source>
        <dbReference type="Proteomes" id="UP000594638"/>
    </source>
</evidence>
<dbReference type="Gramene" id="OE9A110154T1">
    <property type="protein sequence ID" value="OE9A110154C1"/>
    <property type="gene ID" value="OE9A110154"/>
</dbReference>